<proteinExistence type="inferred from homology"/>
<comment type="similarity">
    <text evidence="2 8">Belongs to the class-V pyridoxal-phosphate-dependent aminotransferase family. Csd subfamily.</text>
</comment>
<name>A0A2H0N2A1_9BACT</name>
<dbReference type="PANTHER" id="PTHR43586">
    <property type="entry name" value="CYSTEINE DESULFURASE"/>
    <property type="match status" value="1"/>
</dbReference>
<dbReference type="GO" id="GO:0031071">
    <property type="term" value="F:cysteine desulfurase activity"/>
    <property type="evidence" value="ECO:0007669"/>
    <property type="project" value="UniProtKB-UniRule"/>
</dbReference>
<evidence type="ECO:0000256" key="4">
    <source>
        <dbReference type="ARBA" id="ARBA00022679"/>
    </source>
</evidence>
<dbReference type="Proteomes" id="UP000229782">
    <property type="component" value="Unassembled WGS sequence"/>
</dbReference>
<dbReference type="InterPro" id="IPR020578">
    <property type="entry name" value="Aminotrans_V_PyrdxlP_BS"/>
</dbReference>
<keyword evidence="4 8" id="KW-0808">Transferase</keyword>
<organism evidence="10 11">
    <name type="scientific">Candidatus Magasanikbacteria bacterium CG11_big_fil_rev_8_21_14_0_20_43_7</name>
    <dbReference type="NCBI Taxonomy" id="1974654"/>
    <lineage>
        <taxon>Bacteria</taxon>
        <taxon>Candidatus Magasanikiibacteriota</taxon>
    </lineage>
</organism>
<accession>A0A2H0N2A1</accession>
<keyword evidence="5 8" id="KW-0663">Pyridoxal phosphate</keyword>
<comment type="cofactor">
    <cofactor evidence="1 7">
        <name>pyridoxal 5'-phosphate</name>
        <dbReference type="ChEBI" id="CHEBI:597326"/>
    </cofactor>
</comment>
<comment type="function">
    <text evidence="8">Catalyzes the removal of elemental sulfur and selenium atoms from L-cysteine, L-cystine, L-selenocysteine, and L-selenocystine to produce L-alanine.</text>
</comment>
<dbReference type="InterPro" id="IPR000192">
    <property type="entry name" value="Aminotrans_V_dom"/>
</dbReference>
<dbReference type="InterPro" id="IPR015424">
    <property type="entry name" value="PyrdxlP-dep_Trfase"/>
</dbReference>
<evidence type="ECO:0000256" key="7">
    <source>
        <dbReference type="RuleBase" id="RU004504"/>
    </source>
</evidence>
<evidence type="ECO:0000256" key="2">
    <source>
        <dbReference type="ARBA" id="ARBA00010447"/>
    </source>
</evidence>
<dbReference type="GO" id="GO:0006534">
    <property type="term" value="P:cysteine metabolic process"/>
    <property type="evidence" value="ECO:0007669"/>
    <property type="project" value="UniProtKB-UniRule"/>
</dbReference>
<gene>
    <name evidence="10" type="ORF">COV60_02410</name>
</gene>
<evidence type="ECO:0000256" key="6">
    <source>
        <dbReference type="ARBA" id="ARBA00050776"/>
    </source>
</evidence>
<dbReference type="CDD" id="cd06453">
    <property type="entry name" value="SufS_like"/>
    <property type="match status" value="1"/>
</dbReference>
<dbReference type="Gene3D" id="3.90.1150.10">
    <property type="entry name" value="Aspartate Aminotransferase, domain 1"/>
    <property type="match status" value="1"/>
</dbReference>
<comment type="caution">
    <text evidence="10">The sequence shown here is derived from an EMBL/GenBank/DDBJ whole genome shotgun (WGS) entry which is preliminary data.</text>
</comment>
<dbReference type="Gene3D" id="3.40.640.10">
    <property type="entry name" value="Type I PLP-dependent aspartate aminotransferase-like (Major domain)"/>
    <property type="match status" value="1"/>
</dbReference>
<evidence type="ECO:0000256" key="5">
    <source>
        <dbReference type="ARBA" id="ARBA00022898"/>
    </source>
</evidence>
<dbReference type="PANTHER" id="PTHR43586:SF8">
    <property type="entry name" value="CYSTEINE DESULFURASE 1, CHLOROPLASTIC"/>
    <property type="match status" value="1"/>
</dbReference>
<dbReference type="AlphaFoldDB" id="A0A2H0N2A1"/>
<dbReference type="SUPFAM" id="SSF53383">
    <property type="entry name" value="PLP-dependent transferases"/>
    <property type="match status" value="1"/>
</dbReference>
<evidence type="ECO:0000313" key="10">
    <source>
        <dbReference type="EMBL" id="PIR03047.1"/>
    </source>
</evidence>
<dbReference type="Pfam" id="PF00266">
    <property type="entry name" value="Aminotran_5"/>
    <property type="match status" value="1"/>
</dbReference>
<dbReference type="EC" id="2.8.1.7" evidence="3 8"/>
<reference evidence="10 11" key="1">
    <citation type="submission" date="2017-09" db="EMBL/GenBank/DDBJ databases">
        <title>Depth-based differentiation of microbial function through sediment-hosted aquifers and enrichment of novel symbionts in the deep terrestrial subsurface.</title>
        <authorList>
            <person name="Probst A.J."/>
            <person name="Ladd B."/>
            <person name="Jarett J.K."/>
            <person name="Geller-Mcgrath D.E."/>
            <person name="Sieber C.M."/>
            <person name="Emerson J.B."/>
            <person name="Anantharaman K."/>
            <person name="Thomas B.C."/>
            <person name="Malmstrom R."/>
            <person name="Stieglmeier M."/>
            <person name="Klingl A."/>
            <person name="Woyke T."/>
            <person name="Ryan C.M."/>
            <person name="Banfield J.F."/>
        </authorList>
    </citation>
    <scope>NUCLEOTIDE SEQUENCE [LARGE SCALE GENOMIC DNA]</scope>
    <source>
        <strain evidence="10">CG11_big_fil_rev_8_21_14_0_20_43_7</strain>
    </source>
</reference>
<dbReference type="GO" id="GO:0030170">
    <property type="term" value="F:pyridoxal phosphate binding"/>
    <property type="evidence" value="ECO:0007669"/>
    <property type="project" value="UniProtKB-UniRule"/>
</dbReference>
<dbReference type="InterPro" id="IPR010970">
    <property type="entry name" value="Cys_dSase_SufS"/>
</dbReference>
<evidence type="ECO:0000256" key="3">
    <source>
        <dbReference type="ARBA" id="ARBA00012239"/>
    </source>
</evidence>
<dbReference type="InterPro" id="IPR015422">
    <property type="entry name" value="PyrdxlP-dep_Trfase_small"/>
</dbReference>
<dbReference type="PROSITE" id="PS00595">
    <property type="entry name" value="AA_TRANSFER_CLASS_5"/>
    <property type="match status" value="1"/>
</dbReference>
<dbReference type="NCBIfam" id="TIGR01979">
    <property type="entry name" value="sufS"/>
    <property type="match status" value="1"/>
</dbReference>
<dbReference type="EMBL" id="PCWM01000056">
    <property type="protein sequence ID" value="PIR03047.1"/>
    <property type="molecule type" value="Genomic_DNA"/>
</dbReference>
<protein>
    <recommendedName>
        <fullName evidence="3 8">Cysteine desulfurase</fullName>
        <ecNumber evidence="3 8">2.8.1.7</ecNumber>
    </recommendedName>
</protein>
<evidence type="ECO:0000313" key="11">
    <source>
        <dbReference type="Proteomes" id="UP000229782"/>
    </source>
</evidence>
<evidence type="ECO:0000259" key="9">
    <source>
        <dbReference type="Pfam" id="PF00266"/>
    </source>
</evidence>
<dbReference type="InterPro" id="IPR015421">
    <property type="entry name" value="PyrdxlP-dep_Trfase_major"/>
</dbReference>
<sequence>MESVKRQFPIFKKHRNLVYLDSAATALTPQPVIDKMNEYYIEYGASINRGLYDISDRATQEYEAVREKVANFVNANADEIVFTSGTTHGLNMLASSIGKTLKAGDNVVLTEYEHHGNLIPWQEASKRYRFELRFILLDKGSWKLETGSQIDENTKVVTFPHVSNSLGSVSSAEELIVKAKKVGAITIVDAAQSVVHMQTDVKRLDCDFLVFSGHKVYGPTGVGVLYGKKERLETLDPFIFGGDMVDDVSYSSASWNGVPHRFESGTPNIAGVIGLGSAIDFVEDIGFEQISKYENELTNQLINQLTQRNDVSIVGPQTSTDRAPVVSFTIDGIHPHDIAEILNRHNVAIRAGHHCTMPLMKKLGISGTARISFGLYNTEDDVDNAVEAIHDVISIFRK</sequence>
<evidence type="ECO:0000256" key="8">
    <source>
        <dbReference type="RuleBase" id="RU004506"/>
    </source>
</evidence>
<comment type="catalytic activity">
    <reaction evidence="6 8">
        <text>(sulfur carrier)-H + L-cysteine = (sulfur carrier)-SH + L-alanine</text>
        <dbReference type="Rhea" id="RHEA:43892"/>
        <dbReference type="Rhea" id="RHEA-COMP:14737"/>
        <dbReference type="Rhea" id="RHEA-COMP:14739"/>
        <dbReference type="ChEBI" id="CHEBI:29917"/>
        <dbReference type="ChEBI" id="CHEBI:35235"/>
        <dbReference type="ChEBI" id="CHEBI:57972"/>
        <dbReference type="ChEBI" id="CHEBI:64428"/>
        <dbReference type="EC" id="2.8.1.7"/>
    </reaction>
</comment>
<evidence type="ECO:0000256" key="1">
    <source>
        <dbReference type="ARBA" id="ARBA00001933"/>
    </source>
</evidence>
<feature type="domain" description="Aminotransferase class V" evidence="9">
    <location>
        <begin position="18"/>
        <end position="384"/>
    </location>
</feature>